<name>A0A7J9H479_9ROSI</name>
<dbReference type="Proteomes" id="UP000593560">
    <property type="component" value="Unassembled WGS sequence"/>
</dbReference>
<organism evidence="1 2">
    <name type="scientific">Gossypium harknessii</name>
    <dbReference type="NCBI Taxonomy" id="34285"/>
    <lineage>
        <taxon>Eukaryota</taxon>
        <taxon>Viridiplantae</taxon>
        <taxon>Streptophyta</taxon>
        <taxon>Embryophyta</taxon>
        <taxon>Tracheophyta</taxon>
        <taxon>Spermatophyta</taxon>
        <taxon>Magnoliopsida</taxon>
        <taxon>eudicotyledons</taxon>
        <taxon>Gunneridae</taxon>
        <taxon>Pentapetalae</taxon>
        <taxon>rosids</taxon>
        <taxon>malvids</taxon>
        <taxon>Malvales</taxon>
        <taxon>Malvaceae</taxon>
        <taxon>Malvoideae</taxon>
        <taxon>Gossypium</taxon>
    </lineage>
</organism>
<evidence type="ECO:0000313" key="2">
    <source>
        <dbReference type="Proteomes" id="UP000593560"/>
    </source>
</evidence>
<comment type="caution">
    <text evidence="1">The sequence shown here is derived from an EMBL/GenBank/DDBJ whole genome shotgun (WGS) entry which is preliminary data.</text>
</comment>
<proteinExistence type="predicted"/>
<sequence>MSSFNLREFFGTTVKFNGRNYALWS</sequence>
<evidence type="ECO:0000313" key="1">
    <source>
        <dbReference type="EMBL" id="MBA0804633.1"/>
    </source>
</evidence>
<protein>
    <submittedName>
        <fullName evidence="1">Uncharacterized protein</fullName>
    </submittedName>
</protein>
<gene>
    <name evidence="1" type="ORF">Gohar_004205</name>
</gene>
<keyword evidence="2" id="KW-1185">Reference proteome</keyword>
<dbReference type="AlphaFoldDB" id="A0A7J9H479"/>
<reference evidence="1 2" key="1">
    <citation type="journal article" date="2019" name="Genome Biol. Evol.">
        <title>Insights into the evolution of the New World diploid cottons (Gossypium, subgenus Houzingenia) based on genome sequencing.</title>
        <authorList>
            <person name="Grover C.E."/>
            <person name="Arick M.A. 2nd"/>
            <person name="Thrash A."/>
            <person name="Conover J.L."/>
            <person name="Sanders W.S."/>
            <person name="Peterson D.G."/>
            <person name="Frelichowski J.E."/>
            <person name="Scheffler J.A."/>
            <person name="Scheffler B.E."/>
            <person name="Wendel J.F."/>
        </authorList>
    </citation>
    <scope>NUCLEOTIDE SEQUENCE [LARGE SCALE GENOMIC DNA]</scope>
    <source>
        <strain evidence="1">0</strain>
        <tissue evidence="1">Leaf</tissue>
    </source>
</reference>
<dbReference type="EMBL" id="JABFAD010000008">
    <property type="protein sequence ID" value="MBA0804633.1"/>
    <property type="molecule type" value="Genomic_DNA"/>
</dbReference>
<accession>A0A7J9H479</accession>